<name>A0A1M6KDX3_9FIRM</name>
<dbReference type="OrthoDB" id="6399948at2"/>
<proteinExistence type="predicted"/>
<dbReference type="EMBL" id="FRAC01000006">
    <property type="protein sequence ID" value="SHJ57027.1"/>
    <property type="molecule type" value="Genomic_DNA"/>
</dbReference>
<sequence length="483" mass="57240">MNNYLNNNVLLINEYEKLYSDGIRIDEVIDKFRNDKFYFTAFDYGRFRVFIDSCLLLLNKEKLNKYKKDEYSYAEFFKLVENDQQLKYYLSFIRSNPMFSEVKKPCLFFSTEGKNKGAWDQVATIRLSFAHMQYGNFMSQESGLMISFMLYNKDKGVKKDEGIVFEPMLHEFVKGFFSNYSFGMPFKTCFFMKYSLKNNRKTLNFRFYEIVAKKNKNQKFDGYSSNVISELIKQFSDSKVDIVQYIYKNEAKYEIKESEIAEKINIKHYNICAKKYNFDTNDKYYYGLKTFLDFETELSNFLIHVGQLNNVLYEYSIVKNSGNYTKKQIEELCPQFEGQIRELKEDETATISFEIGFSYLKIMNFALRTEDDDYEKIDYSLIDVSKFLFNTELLKKYIDDNNIIDSAKQKYVIERVRNSLMHGNINCEVTKSGEVLVVFTDSFNKRNDVIKILLCDLKCFLNQKALYTGIPGQTDVLLMQRKE</sequence>
<evidence type="ECO:0000313" key="2">
    <source>
        <dbReference type="Proteomes" id="UP000184386"/>
    </source>
</evidence>
<keyword evidence="2" id="KW-1185">Reference proteome</keyword>
<organism evidence="1 2">
    <name type="scientific">Anaerocolumna jejuensis DSM 15929</name>
    <dbReference type="NCBI Taxonomy" id="1121322"/>
    <lineage>
        <taxon>Bacteria</taxon>
        <taxon>Bacillati</taxon>
        <taxon>Bacillota</taxon>
        <taxon>Clostridia</taxon>
        <taxon>Lachnospirales</taxon>
        <taxon>Lachnospiraceae</taxon>
        <taxon>Anaerocolumna</taxon>
    </lineage>
</organism>
<accession>A0A1M6KDX3</accession>
<dbReference type="Proteomes" id="UP000184386">
    <property type="component" value="Unassembled WGS sequence"/>
</dbReference>
<dbReference type="AlphaFoldDB" id="A0A1M6KDX3"/>
<reference evidence="1 2" key="1">
    <citation type="submission" date="2016-11" db="EMBL/GenBank/DDBJ databases">
        <authorList>
            <person name="Jaros S."/>
            <person name="Januszkiewicz K."/>
            <person name="Wedrychowicz H."/>
        </authorList>
    </citation>
    <scope>NUCLEOTIDE SEQUENCE [LARGE SCALE GENOMIC DNA]</scope>
    <source>
        <strain evidence="1 2">DSM 15929</strain>
    </source>
</reference>
<gene>
    <name evidence="1" type="ORF">SAMN02745136_00414</name>
</gene>
<evidence type="ECO:0000313" key="1">
    <source>
        <dbReference type="EMBL" id="SHJ57027.1"/>
    </source>
</evidence>
<protein>
    <submittedName>
        <fullName evidence="1">Uncharacterized protein</fullName>
    </submittedName>
</protein>
<dbReference type="RefSeq" id="WP_073272429.1">
    <property type="nucleotide sequence ID" value="NZ_FRAC01000006.1"/>
</dbReference>